<dbReference type="EMBL" id="BGZK01000206">
    <property type="protein sequence ID" value="GBP28420.1"/>
    <property type="molecule type" value="Genomic_DNA"/>
</dbReference>
<dbReference type="Proteomes" id="UP000299102">
    <property type="component" value="Unassembled WGS sequence"/>
</dbReference>
<comment type="caution">
    <text evidence="1">The sequence shown here is derived from an EMBL/GenBank/DDBJ whole genome shotgun (WGS) entry which is preliminary data.</text>
</comment>
<organism evidence="1 2">
    <name type="scientific">Eumeta variegata</name>
    <name type="common">Bagworm moth</name>
    <name type="synonym">Eumeta japonica</name>
    <dbReference type="NCBI Taxonomy" id="151549"/>
    <lineage>
        <taxon>Eukaryota</taxon>
        <taxon>Metazoa</taxon>
        <taxon>Ecdysozoa</taxon>
        <taxon>Arthropoda</taxon>
        <taxon>Hexapoda</taxon>
        <taxon>Insecta</taxon>
        <taxon>Pterygota</taxon>
        <taxon>Neoptera</taxon>
        <taxon>Endopterygota</taxon>
        <taxon>Lepidoptera</taxon>
        <taxon>Glossata</taxon>
        <taxon>Ditrysia</taxon>
        <taxon>Tineoidea</taxon>
        <taxon>Psychidae</taxon>
        <taxon>Oiketicinae</taxon>
        <taxon>Eumeta</taxon>
    </lineage>
</organism>
<dbReference type="AlphaFoldDB" id="A0A4C1UQC8"/>
<evidence type="ECO:0000313" key="2">
    <source>
        <dbReference type="Proteomes" id="UP000299102"/>
    </source>
</evidence>
<protein>
    <submittedName>
        <fullName evidence="1">Uncharacterized protein</fullName>
    </submittedName>
</protein>
<sequence length="134" mass="14773">MRLCCNILKTFSGFGASFRPNTELNPDRNYATVYCRLGSFFHSHIKPASPRLRTAIKVTSNLYLSSLTASFRSVSRGEISSAALVTAARGCSLERLGNGLYFSSLLILSGTHCRRDISTFLFTIELLGERNGKV</sequence>
<evidence type="ECO:0000313" key="1">
    <source>
        <dbReference type="EMBL" id="GBP28420.1"/>
    </source>
</evidence>
<accession>A0A4C1UQC8</accession>
<gene>
    <name evidence="1" type="ORF">EVAR_102993_1</name>
</gene>
<proteinExistence type="predicted"/>
<reference evidence="1 2" key="1">
    <citation type="journal article" date="2019" name="Commun. Biol.">
        <title>The bagworm genome reveals a unique fibroin gene that provides high tensile strength.</title>
        <authorList>
            <person name="Kono N."/>
            <person name="Nakamura H."/>
            <person name="Ohtoshi R."/>
            <person name="Tomita M."/>
            <person name="Numata K."/>
            <person name="Arakawa K."/>
        </authorList>
    </citation>
    <scope>NUCLEOTIDE SEQUENCE [LARGE SCALE GENOMIC DNA]</scope>
</reference>
<keyword evidence="2" id="KW-1185">Reference proteome</keyword>
<name>A0A4C1UQC8_EUMVA</name>